<dbReference type="FunFam" id="1.10.8.350:FF:000001">
    <property type="entry name" value="Lytic murein transglycosylase B"/>
    <property type="match status" value="1"/>
</dbReference>
<dbReference type="SUPFAM" id="SSF53955">
    <property type="entry name" value="Lysozyme-like"/>
    <property type="match status" value="1"/>
</dbReference>
<dbReference type="STRING" id="29435.SAMN05216588_10555"/>
<feature type="domain" description="Transglycosylase SLT" evidence="3">
    <location>
        <begin position="57"/>
        <end position="350"/>
    </location>
</feature>
<dbReference type="InterPro" id="IPR002477">
    <property type="entry name" value="Peptidoglycan-bd-like"/>
</dbReference>
<evidence type="ECO:0000313" key="4">
    <source>
        <dbReference type="EMBL" id="SDH49712.1"/>
    </source>
</evidence>
<gene>
    <name evidence="4" type="ORF">SAMN05216588_10555</name>
</gene>
<dbReference type="EMBL" id="FNDG01000005">
    <property type="protein sequence ID" value="SDH49712.1"/>
    <property type="molecule type" value="Genomic_DNA"/>
</dbReference>
<dbReference type="InterPro" id="IPR011970">
    <property type="entry name" value="MltB_2"/>
</dbReference>
<dbReference type="PANTHER" id="PTHR30163">
    <property type="entry name" value="MEMBRANE-BOUND LYTIC MUREIN TRANSGLYCOSYLASE B"/>
    <property type="match status" value="1"/>
</dbReference>
<dbReference type="InterPro" id="IPR043426">
    <property type="entry name" value="MltB-like"/>
</dbReference>
<feature type="chain" id="PRO_5011643826" evidence="1">
    <location>
        <begin position="30"/>
        <end position="430"/>
    </location>
</feature>
<protein>
    <submittedName>
        <fullName evidence="4">Membrane-bound lytic murein transglycosylase B</fullName>
    </submittedName>
</protein>
<evidence type="ECO:0000313" key="5">
    <source>
        <dbReference type="Proteomes" id="UP000198606"/>
    </source>
</evidence>
<evidence type="ECO:0000256" key="1">
    <source>
        <dbReference type="SAM" id="SignalP"/>
    </source>
</evidence>
<dbReference type="InterPro" id="IPR036366">
    <property type="entry name" value="PGBDSf"/>
</dbReference>
<reference evidence="4 5" key="1">
    <citation type="submission" date="2016-10" db="EMBL/GenBank/DDBJ databases">
        <authorList>
            <person name="de Groot N.N."/>
        </authorList>
    </citation>
    <scope>NUCLEOTIDE SEQUENCE [LARGE SCALE GENOMIC DNA]</scope>
    <source>
        <strain evidence="4 5">LMG 18387</strain>
    </source>
</reference>
<keyword evidence="1" id="KW-0732">Signal</keyword>
<dbReference type="NCBIfam" id="TIGR02283">
    <property type="entry name" value="MltB_2"/>
    <property type="match status" value="1"/>
</dbReference>
<feature type="signal peptide" evidence="1">
    <location>
        <begin position="1"/>
        <end position="29"/>
    </location>
</feature>
<dbReference type="InterPro" id="IPR031304">
    <property type="entry name" value="SLT_2"/>
</dbReference>
<dbReference type="AlphaFoldDB" id="A0A1G8CW81"/>
<name>A0A1G8CW81_9GAMM</name>
<dbReference type="InterPro" id="IPR036365">
    <property type="entry name" value="PGBD-like_sf"/>
</dbReference>
<dbReference type="Pfam" id="PF13406">
    <property type="entry name" value="SLT_2"/>
    <property type="match status" value="1"/>
</dbReference>
<dbReference type="GO" id="GO:0008933">
    <property type="term" value="F:peptidoglycan lytic transglycosylase activity"/>
    <property type="evidence" value="ECO:0007669"/>
    <property type="project" value="TreeGrafter"/>
</dbReference>
<evidence type="ECO:0000259" key="3">
    <source>
        <dbReference type="Pfam" id="PF13406"/>
    </source>
</evidence>
<dbReference type="Pfam" id="PF01471">
    <property type="entry name" value="PG_binding_1"/>
    <property type="match status" value="1"/>
</dbReference>
<dbReference type="RefSeq" id="WP_084304472.1">
    <property type="nucleotide sequence ID" value="NZ_FNDG01000005.1"/>
</dbReference>
<dbReference type="GO" id="GO:0009253">
    <property type="term" value="P:peptidoglycan catabolic process"/>
    <property type="evidence" value="ECO:0007669"/>
    <property type="project" value="TreeGrafter"/>
</dbReference>
<evidence type="ECO:0000259" key="2">
    <source>
        <dbReference type="Pfam" id="PF01471"/>
    </source>
</evidence>
<dbReference type="Gene3D" id="1.10.101.10">
    <property type="entry name" value="PGBD-like superfamily/PGBD"/>
    <property type="match status" value="1"/>
</dbReference>
<accession>A0A1G8CW81</accession>
<feature type="domain" description="Peptidoglycan binding-like" evidence="2">
    <location>
        <begin position="372"/>
        <end position="426"/>
    </location>
</feature>
<dbReference type="PANTHER" id="PTHR30163:SF8">
    <property type="entry name" value="LYTIC MUREIN TRANSGLYCOSYLASE"/>
    <property type="match status" value="1"/>
</dbReference>
<dbReference type="Gene3D" id="1.10.8.350">
    <property type="entry name" value="Bacterial muramidase"/>
    <property type="match status" value="1"/>
</dbReference>
<sequence>MPNLFIRGLPATAAASFLLLLTACADAPAQPLATSSATPGNPPANAALAQPAQAPLSFEQWRDLLRSDAIAAGISPTLFDRAFAGVVPNPDVVKADSSQPEFSRPVWEYLNGAVSPSRIARGRILLTQNRALLNQIEQRYGVDAETLVAIWGMESNFGSNIGSHNVVRSLATLAYEGRRQAFWRSQLLAVLQILQHGDIAPESLVGSWAGAMGQTQFMPTTYNEHAVDFDGDGKRDVWTSSADALASAAHYLQGSSWQLRQPWGFEVQLPHGFDYALADPDVRRSLSEWRALGIQPVSQPLSTPRDDASATLLLPAGHRGPAFLLLGNFRSILRYNNSTSYALAIGLLSDSLRGGSGVQGAWPEGDRQLGRSERVELQERLNARGFDAGHADGIIGANTRKAIRAFQLHLGWPADGYPDSNLLDRLRQQN</sequence>
<dbReference type="CDD" id="cd13399">
    <property type="entry name" value="Slt35-like"/>
    <property type="match status" value="1"/>
</dbReference>
<dbReference type="Proteomes" id="UP000198606">
    <property type="component" value="Unassembled WGS sequence"/>
</dbReference>
<dbReference type="PROSITE" id="PS51257">
    <property type="entry name" value="PROKAR_LIPOPROTEIN"/>
    <property type="match status" value="1"/>
</dbReference>
<dbReference type="InterPro" id="IPR023346">
    <property type="entry name" value="Lysozyme-like_dom_sf"/>
</dbReference>
<organism evidence="4 5">
    <name type="scientific">Phytopseudomonas flavescens</name>
    <dbReference type="NCBI Taxonomy" id="29435"/>
    <lineage>
        <taxon>Bacteria</taxon>
        <taxon>Pseudomonadati</taxon>
        <taxon>Pseudomonadota</taxon>
        <taxon>Gammaproteobacteria</taxon>
        <taxon>Pseudomonadales</taxon>
        <taxon>Pseudomonadaceae</taxon>
        <taxon>Phytopseudomonas</taxon>
    </lineage>
</organism>
<dbReference type="Gene3D" id="1.10.530.10">
    <property type="match status" value="1"/>
</dbReference>
<proteinExistence type="predicted"/>
<dbReference type="SUPFAM" id="SSF47090">
    <property type="entry name" value="PGBD-like"/>
    <property type="match status" value="1"/>
</dbReference>